<dbReference type="PANTHER" id="PTHR43863:SF2">
    <property type="entry name" value="MALTASE-GLUCOAMYLASE"/>
    <property type="match status" value="1"/>
</dbReference>
<dbReference type="InterPro" id="IPR051816">
    <property type="entry name" value="Glycosyl_Hydrolase_31"/>
</dbReference>
<dbReference type="SUPFAM" id="SSF51445">
    <property type="entry name" value="(Trans)glycosidases"/>
    <property type="match status" value="1"/>
</dbReference>
<evidence type="ECO:0000256" key="1">
    <source>
        <dbReference type="ARBA" id="ARBA00007806"/>
    </source>
</evidence>
<dbReference type="CDD" id="cd06593">
    <property type="entry name" value="GH31_xylosidase_YicI"/>
    <property type="match status" value="1"/>
</dbReference>
<feature type="non-terminal residue" evidence="4">
    <location>
        <position position="573"/>
    </location>
</feature>
<dbReference type="InterPro" id="IPR025887">
    <property type="entry name" value="Glyco_hydro_31_N_dom"/>
</dbReference>
<dbReference type="EMBL" id="UINC01021950">
    <property type="protein sequence ID" value="SVA90584.1"/>
    <property type="molecule type" value="Genomic_DNA"/>
</dbReference>
<dbReference type="GO" id="GO:0005975">
    <property type="term" value="P:carbohydrate metabolic process"/>
    <property type="evidence" value="ECO:0007669"/>
    <property type="project" value="InterPro"/>
</dbReference>
<dbReference type="SUPFAM" id="SSF74650">
    <property type="entry name" value="Galactose mutarotase-like"/>
    <property type="match status" value="1"/>
</dbReference>
<dbReference type="GO" id="GO:0004553">
    <property type="term" value="F:hydrolase activity, hydrolyzing O-glycosyl compounds"/>
    <property type="evidence" value="ECO:0007669"/>
    <property type="project" value="InterPro"/>
</dbReference>
<feature type="domain" description="Glycoside hydrolase family 31 TIM barrel" evidence="2">
    <location>
        <begin position="260"/>
        <end position="572"/>
    </location>
</feature>
<dbReference type="InterPro" id="IPR011013">
    <property type="entry name" value="Gal_mutarotase_sf_dom"/>
</dbReference>
<proteinExistence type="inferred from homology"/>
<comment type="similarity">
    <text evidence="1">Belongs to the glycosyl hydrolase 31 family.</text>
</comment>
<dbReference type="AlphaFoldDB" id="A0A381ZN90"/>
<reference evidence="4" key="1">
    <citation type="submission" date="2018-05" db="EMBL/GenBank/DDBJ databases">
        <authorList>
            <person name="Lanie J.A."/>
            <person name="Ng W.-L."/>
            <person name="Kazmierczak K.M."/>
            <person name="Andrzejewski T.M."/>
            <person name="Davidsen T.M."/>
            <person name="Wayne K.J."/>
            <person name="Tettelin H."/>
            <person name="Glass J.I."/>
            <person name="Rusch D."/>
            <person name="Podicherti R."/>
            <person name="Tsui H.-C.T."/>
            <person name="Winkler M.E."/>
        </authorList>
    </citation>
    <scope>NUCLEOTIDE SEQUENCE</scope>
</reference>
<dbReference type="GO" id="GO:0030246">
    <property type="term" value="F:carbohydrate binding"/>
    <property type="evidence" value="ECO:0007669"/>
    <property type="project" value="InterPro"/>
</dbReference>
<name>A0A381ZN90_9ZZZZ</name>
<dbReference type="CDD" id="cd14752">
    <property type="entry name" value="GH31_N"/>
    <property type="match status" value="1"/>
</dbReference>
<evidence type="ECO:0000259" key="3">
    <source>
        <dbReference type="Pfam" id="PF13802"/>
    </source>
</evidence>
<organism evidence="4">
    <name type="scientific">marine metagenome</name>
    <dbReference type="NCBI Taxonomy" id="408172"/>
    <lineage>
        <taxon>unclassified sequences</taxon>
        <taxon>metagenomes</taxon>
        <taxon>ecological metagenomes</taxon>
    </lineage>
</organism>
<gene>
    <name evidence="4" type="ORF">METZ01_LOCUS143438</name>
</gene>
<dbReference type="Pfam" id="PF13802">
    <property type="entry name" value="Gal_mutarotas_2"/>
    <property type="match status" value="1"/>
</dbReference>
<accession>A0A381ZN90</accession>
<dbReference type="InterPro" id="IPR000322">
    <property type="entry name" value="Glyco_hydro_31_TIM"/>
</dbReference>
<dbReference type="Pfam" id="PF01055">
    <property type="entry name" value="Glyco_hydro_31_2nd"/>
    <property type="match status" value="1"/>
</dbReference>
<dbReference type="PANTHER" id="PTHR43863">
    <property type="entry name" value="HYDROLASE, PUTATIVE (AFU_ORTHOLOGUE AFUA_1G03140)-RELATED"/>
    <property type="match status" value="1"/>
</dbReference>
<feature type="domain" description="Glycoside hydrolase family 31 N-terminal" evidence="3">
    <location>
        <begin position="33"/>
        <end position="214"/>
    </location>
</feature>
<evidence type="ECO:0000259" key="2">
    <source>
        <dbReference type="Pfam" id="PF01055"/>
    </source>
</evidence>
<dbReference type="InterPro" id="IPR017853">
    <property type="entry name" value="GH"/>
</dbReference>
<dbReference type="Gene3D" id="2.60.40.1760">
    <property type="entry name" value="glycosyl hydrolase (family 31)"/>
    <property type="match status" value="1"/>
</dbReference>
<evidence type="ECO:0000313" key="4">
    <source>
        <dbReference type="EMBL" id="SVA90584.1"/>
    </source>
</evidence>
<dbReference type="Gene3D" id="3.20.20.80">
    <property type="entry name" value="Glycosidases"/>
    <property type="match status" value="1"/>
</dbReference>
<sequence>MSTKNRSLRRMKSLERSGSAVRFSVEADGVLVTVELSIPAARIIRYKILPVEESSTERFDLLEPGWVPGQDAPSIDDSDERIILEAYGTKVEVTRDPWTVMVRDQDGRPAFYEVDPSFDYPHEIDPRGRPRHYRSGFGVNGNETTACRVVFGLDPEESLFGLGEKFTSIDKRGQRIVVWNHGAQGTSTELAYKNIPFMVSSRGYGLLLNDSGRSIWSLGSASNAAGTVEVEGPGLDLFIIIDSNMKGVLDGYADLTGHAPLPPRWSFGSWMSPLGEHVMGAPVHQESLLALADELRKLKIPSDVLHLDPLWMRDKHYCDFEWDRESFPDPEGMIATLKGKGFKLCLWEHPYIDVRTDMYREGKEKGYFIMRPDGTVYDCELVIPRMRTITSGKLWVNEPGEPFFDLGGIVDFSNPDAAKWYAEKHRPLLEMGVAVFKTDFGEEIPEDGIFSNGKTGAEMHNAYPLLYNEAVFEITKEYTDKPLVWGRSSFAGIQRYPLRWSGDPVSNFSSFALSIRGGLSYGMSGDPFWTVDLGGFRGEPGNELYVRWVQCGMLLSHTRFHGLTHRMPWKRGE</sequence>
<protein>
    <submittedName>
        <fullName evidence="4">Uncharacterized protein</fullName>
    </submittedName>
</protein>